<dbReference type="EMBL" id="BK015865">
    <property type="protein sequence ID" value="DAD70458.1"/>
    <property type="molecule type" value="Genomic_DNA"/>
</dbReference>
<sequence>MVDENEVKRWIARLETEESSWTNYERLAVLYAIRDQQSGSRESALPTAYSAAPAPVSVETYGDSDFLRAVADVPPDKAWEIMDELMDDLKIVNERVYNSVMRKLEK</sequence>
<evidence type="ECO:0000313" key="1">
    <source>
        <dbReference type="EMBL" id="DAD70458.1"/>
    </source>
</evidence>
<name>A0A8S5LKK7_9CAUD</name>
<accession>A0A8S5LKK7</accession>
<protein>
    <submittedName>
        <fullName evidence="1">Uncharacterized protein</fullName>
    </submittedName>
</protein>
<organism evidence="1">
    <name type="scientific">Siphoviridae sp. ctnhN1</name>
    <dbReference type="NCBI Taxonomy" id="2827589"/>
    <lineage>
        <taxon>Viruses</taxon>
        <taxon>Duplodnaviria</taxon>
        <taxon>Heunggongvirae</taxon>
        <taxon>Uroviricota</taxon>
        <taxon>Caudoviricetes</taxon>
    </lineage>
</organism>
<proteinExistence type="predicted"/>
<reference evidence="1" key="1">
    <citation type="journal article" date="2021" name="Proc. Natl. Acad. Sci. U.S.A.">
        <title>A Catalog of Tens of Thousands of Viruses from Human Metagenomes Reveals Hidden Associations with Chronic Diseases.</title>
        <authorList>
            <person name="Tisza M.J."/>
            <person name="Buck C.B."/>
        </authorList>
    </citation>
    <scope>NUCLEOTIDE SEQUENCE</scope>
    <source>
        <strain evidence="1">CtnhN1</strain>
    </source>
</reference>